<keyword evidence="9" id="KW-0653">Protein transport</keyword>
<evidence type="ECO:0000256" key="5">
    <source>
        <dbReference type="ARBA" id="ARBA00022483"/>
    </source>
</evidence>
<keyword evidence="13" id="KW-0966">Cell projection</keyword>
<sequence>MRRKERGEPQLFGLLERPMRSPQQAMDTVSYKIFLMGRSGVGKSATVAKLAGLNEPAVHHGTPGIQTTTVYWPFQPAGSERSLMFRFQLWDCGETAMKKFDHILPACQEKADAVVFVFAFTNRSSFMDLPQDMAHILDPSKNLLCLAVGTKYDNSLQNDVSEAEVCKFERTSHVPVFRVGSSSGAENGVVPSSIAAMLNGLAECLWHQDQLAAGVIASCLPPLFAKMTNST</sequence>
<dbReference type="SUPFAM" id="SSF52540">
    <property type="entry name" value="P-loop containing nucleoside triphosphate hydrolases"/>
    <property type="match status" value="1"/>
</dbReference>
<dbReference type="GO" id="GO:0005525">
    <property type="term" value="F:GTP binding"/>
    <property type="evidence" value="ECO:0007669"/>
    <property type="project" value="UniProtKB-KW"/>
</dbReference>
<dbReference type="CDD" id="cd00882">
    <property type="entry name" value="Ras_like_GTPase"/>
    <property type="match status" value="1"/>
</dbReference>
<evidence type="ECO:0000256" key="9">
    <source>
        <dbReference type="ARBA" id="ARBA00022927"/>
    </source>
</evidence>
<evidence type="ECO:0000256" key="3">
    <source>
        <dbReference type="ARBA" id="ARBA00021423"/>
    </source>
</evidence>
<dbReference type="PANTHER" id="PTHR14983:SF1">
    <property type="entry name" value="CILIOGENESIS AND PLANAR POLARITY EFFECTOR 2"/>
    <property type="match status" value="1"/>
</dbReference>
<accession>A0A8C4N7K5</accession>
<dbReference type="InterPro" id="IPR027417">
    <property type="entry name" value="P-loop_NTPase"/>
</dbReference>
<evidence type="ECO:0000256" key="8">
    <source>
        <dbReference type="ARBA" id="ARBA00022794"/>
    </source>
</evidence>
<name>A0A8C4N7K5_EPTBU</name>
<dbReference type="PROSITE" id="PS51419">
    <property type="entry name" value="RAB"/>
    <property type="match status" value="1"/>
</dbReference>
<evidence type="ECO:0000256" key="4">
    <source>
        <dbReference type="ARBA" id="ARBA00022448"/>
    </source>
</evidence>
<keyword evidence="10" id="KW-0969">Cilium</keyword>
<proteinExistence type="inferred from homology"/>
<evidence type="ECO:0000256" key="7">
    <source>
        <dbReference type="ARBA" id="ARBA00022741"/>
    </source>
</evidence>
<evidence type="ECO:0000313" key="15">
    <source>
        <dbReference type="Ensembl" id="ENSEBUP00000002577.1"/>
    </source>
</evidence>
<comment type="subcellular location">
    <subcellularLocation>
        <location evidence="1">Cytoplasm</location>
        <location evidence="1">Cytoskeleton</location>
        <location evidence="1">Cilium basal body</location>
    </subcellularLocation>
</comment>
<dbReference type="AlphaFoldDB" id="A0A8C4N7K5"/>
<keyword evidence="16" id="KW-1185">Reference proteome</keyword>
<dbReference type="InterPro" id="IPR001806">
    <property type="entry name" value="Small_GTPase"/>
</dbReference>
<protein>
    <recommendedName>
        <fullName evidence="3">Ciliogenesis and planar polarity effector 2</fullName>
    </recommendedName>
    <alternativeName>
        <fullName evidence="14">REM2- and Rab-like small GTPase 1</fullName>
    </alternativeName>
</protein>
<keyword evidence="5" id="KW-0268">Exocytosis</keyword>
<dbReference type="SMART" id="SM00175">
    <property type="entry name" value="RAB"/>
    <property type="match status" value="1"/>
</dbReference>
<dbReference type="GO" id="GO:0030030">
    <property type="term" value="P:cell projection organization"/>
    <property type="evidence" value="ECO:0007669"/>
    <property type="project" value="UniProtKB-KW"/>
</dbReference>
<dbReference type="Ensembl" id="ENSEBUT00000002933.1">
    <property type="protein sequence ID" value="ENSEBUP00000002577.1"/>
    <property type="gene ID" value="ENSEBUG00000001986.1"/>
</dbReference>
<evidence type="ECO:0000256" key="11">
    <source>
        <dbReference type="ARBA" id="ARBA00023134"/>
    </source>
</evidence>
<keyword evidence="6" id="KW-0963">Cytoplasm</keyword>
<dbReference type="OMA" id="PSMHHET"/>
<evidence type="ECO:0000256" key="2">
    <source>
        <dbReference type="ARBA" id="ARBA00006270"/>
    </source>
</evidence>
<dbReference type="GeneTree" id="ENSGT00390000006521"/>
<dbReference type="PANTHER" id="PTHR14983">
    <property type="entry name" value="CILIOGENESIS AND PLANAR POLARITY EFFECTOR 2"/>
    <property type="match status" value="1"/>
</dbReference>
<keyword evidence="7" id="KW-0547">Nucleotide-binding</keyword>
<dbReference type="GO" id="GO:0015031">
    <property type="term" value="P:protein transport"/>
    <property type="evidence" value="ECO:0007669"/>
    <property type="project" value="UniProtKB-KW"/>
</dbReference>
<keyword evidence="11" id="KW-0342">GTP-binding</keyword>
<dbReference type="Pfam" id="PF00071">
    <property type="entry name" value="Ras"/>
    <property type="match status" value="1"/>
</dbReference>
<evidence type="ECO:0000256" key="10">
    <source>
        <dbReference type="ARBA" id="ARBA00023069"/>
    </source>
</evidence>
<evidence type="ECO:0000256" key="12">
    <source>
        <dbReference type="ARBA" id="ARBA00023212"/>
    </source>
</evidence>
<dbReference type="InterPro" id="IPR039677">
    <property type="entry name" value="RSG1"/>
</dbReference>
<reference evidence="15" key="1">
    <citation type="submission" date="2025-08" db="UniProtKB">
        <authorList>
            <consortium name="Ensembl"/>
        </authorList>
    </citation>
    <scope>IDENTIFICATION</scope>
</reference>
<evidence type="ECO:0000256" key="6">
    <source>
        <dbReference type="ARBA" id="ARBA00022490"/>
    </source>
</evidence>
<evidence type="ECO:0000256" key="14">
    <source>
        <dbReference type="ARBA" id="ARBA00030243"/>
    </source>
</evidence>
<evidence type="ECO:0000256" key="1">
    <source>
        <dbReference type="ARBA" id="ARBA00004120"/>
    </source>
</evidence>
<dbReference type="Proteomes" id="UP000694388">
    <property type="component" value="Unplaced"/>
</dbReference>
<keyword evidence="8" id="KW-0970">Cilium biogenesis/degradation</keyword>
<dbReference type="GO" id="GO:0003924">
    <property type="term" value="F:GTPase activity"/>
    <property type="evidence" value="ECO:0007669"/>
    <property type="project" value="InterPro"/>
</dbReference>
<reference evidence="15" key="2">
    <citation type="submission" date="2025-09" db="UniProtKB">
        <authorList>
            <consortium name="Ensembl"/>
        </authorList>
    </citation>
    <scope>IDENTIFICATION</scope>
</reference>
<dbReference type="Gene3D" id="3.40.50.300">
    <property type="entry name" value="P-loop containing nucleotide triphosphate hydrolases"/>
    <property type="match status" value="1"/>
</dbReference>
<organism evidence="15 16">
    <name type="scientific">Eptatretus burgeri</name>
    <name type="common">Inshore hagfish</name>
    <dbReference type="NCBI Taxonomy" id="7764"/>
    <lineage>
        <taxon>Eukaryota</taxon>
        <taxon>Metazoa</taxon>
        <taxon>Chordata</taxon>
        <taxon>Craniata</taxon>
        <taxon>Vertebrata</taxon>
        <taxon>Cyclostomata</taxon>
        <taxon>Myxini</taxon>
        <taxon>Myxiniformes</taxon>
        <taxon>Myxinidae</taxon>
        <taxon>Eptatretinae</taxon>
        <taxon>Eptatretus</taxon>
    </lineage>
</organism>
<keyword evidence="12" id="KW-0206">Cytoskeleton</keyword>
<comment type="similarity">
    <text evidence="2">Belongs to the small GTPase superfamily. Rab family.</text>
</comment>
<keyword evidence="4" id="KW-0813">Transport</keyword>
<dbReference type="GO" id="GO:0006887">
    <property type="term" value="P:exocytosis"/>
    <property type="evidence" value="ECO:0007669"/>
    <property type="project" value="UniProtKB-KW"/>
</dbReference>
<evidence type="ECO:0000256" key="13">
    <source>
        <dbReference type="ARBA" id="ARBA00023273"/>
    </source>
</evidence>
<evidence type="ECO:0000313" key="16">
    <source>
        <dbReference type="Proteomes" id="UP000694388"/>
    </source>
</evidence>